<dbReference type="RefSeq" id="WP_307152891.1">
    <property type="nucleotide sequence ID" value="NZ_JAUSUK010000001.1"/>
</dbReference>
<dbReference type="Pfam" id="PF01642">
    <property type="entry name" value="MM_CoA_mutase"/>
    <property type="match status" value="1"/>
</dbReference>
<dbReference type="EC" id="5.4.99.2" evidence="3"/>
<dbReference type="Proteomes" id="UP001230253">
    <property type="component" value="Unassembled WGS sequence"/>
</dbReference>
<dbReference type="InterPro" id="IPR006099">
    <property type="entry name" value="MeMalonylCoA_mutase_a/b_cat"/>
</dbReference>
<dbReference type="GO" id="GO:0004494">
    <property type="term" value="F:methylmalonyl-CoA mutase activity"/>
    <property type="evidence" value="ECO:0007669"/>
    <property type="project" value="UniProtKB-EC"/>
</dbReference>
<dbReference type="PANTHER" id="PTHR48101">
    <property type="entry name" value="METHYLMALONYL-COA MUTASE, MITOCHONDRIAL-RELATED"/>
    <property type="match status" value="1"/>
</dbReference>
<name>A0ABU0C3T3_9BRAD</name>
<feature type="region of interest" description="Disordered" evidence="1">
    <location>
        <begin position="1"/>
        <end position="39"/>
    </location>
</feature>
<keyword evidence="4" id="KW-1185">Reference proteome</keyword>
<gene>
    <name evidence="3" type="ORF">J2R99_000473</name>
</gene>
<evidence type="ECO:0000256" key="1">
    <source>
        <dbReference type="SAM" id="MobiDB-lite"/>
    </source>
</evidence>
<comment type="caution">
    <text evidence="3">The sequence shown here is derived from an EMBL/GenBank/DDBJ whole genome shotgun (WGS) entry which is preliminary data.</text>
</comment>
<sequence length="496" mass="51004">MSSSQSSEASSPGPSSLGTGASGTGQQRPPLNIFPQPAAEDWRTLADKALKGAEFASLRSETRDGIAIEPLYPRAADAAPIAARSGPWRIVQRIDHPEPAAASRQALADLSGGADGLALIFAGAPSAAGFGLPESEEAIATALEGVELPAIHLRLEPGADAVQTARRVAALVAQKNFSPADCSIAFGIDPIGRIARFGGDISSVDFSALAVLLRELETAGFAGPVFEADGRIYHSAGASEAQELAAVVATIAGLVRGLAAEGLSPGEVLPKIGVTLAAGHDQFATIGKFRAVSLLTRRLGEVCGVSDFSPRLHGETAARMMMAADAHNNLIRTTIAAFSAAAGGAQTLGILGFSSAHGLPDRAARRYARNIQHLLMAESGIHHLDDPAAGSGAVEALTDALCEKSWAEFQAIEAEGGLLKSLSDQSFTGRIAEARKVLLQKIADGASPFVGATLYPNPKEPEIAVEASQIPQQSGLLTPLSAAEITALTANEKVSA</sequence>
<dbReference type="PANTHER" id="PTHR48101:SF4">
    <property type="entry name" value="METHYLMALONYL-COA MUTASE, MITOCHONDRIAL"/>
    <property type="match status" value="1"/>
</dbReference>
<keyword evidence="3" id="KW-0413">Isomerase</keyword>
<dbReference type="SUPFAM" id="SSF51703">
    <property type="entry name" value="Cobalamin (vitamin B12)-dependent enzymes"/>
    <property type="match status" value="1"/>
</dbReference>
<evidence type="ECO:0000259" key="2">
    <source>
        <dbReference type="Pfam" id="PF01642"/>
    </source>
</evidence>
<organism evidence="3 4">
    <name type="scientific">Rhodopseudomonas julia</name>
    <dbReference type="NCBI Taxonomy" id="200617"/>
    <lineage>
        <taxon>Bacteria</taxon>
        <taxon>Pseudomonadati</taxon>
        <taxon>Pseudomonadota</taxon>
        <taxon>Alphaproteobacteria</taxon>
        <taxon>Hyphomicrobiales</taxon>
        <taxon>Nitrobacteraceae</taxon>
        <taxon>Rhodopseudomonas</taxon>
    </lineage>
</organism>
<accession>A0ABU0C3T3</accession>
<feature type="compositionally biased region" description="Low complexity" evidence="1">
    <location>
        <begin position="1"/>
        <end position="16"/>
    </location>
</feature>
<reference evidence="3 4" key="1">
    <citation type="submission" date="2023-07" db="EMBL/GenBank/DDBJ databases">
        <title>Genomic Encyclopedia of Type Strains, Phase IV (KMG-IV): sequencing the most valuable type-strain genomes for metagenomic binning, comparative biology and taxonomic classification.</title>
        <authorList>
            <person name="Goeker M."/>
        </authorList>
    </citation>
    <scope>NUCLEOTIDE SEQUENCE [LARGE SCALE GENOMIC DNA]</scope>
    <source>
        <strain evidence="3 4">DSM 11549</strain>
    </source>
</reference>
<evidence type="ECO:0000313" key="3">
    <source>
        <dbReference type="EMBL" id="MDQ0324624.1"/>
    </source>
</evidence>
<dbReference type="InterPro" id="IPR016176">
    <property type="entry name" value="Cbl-dep_enz_cat"/>
</dbReference>
<evidence type="ECO:0000313" key="4">
    <source>
        <dbReference type="Proteomes" id="UP001230253"/>
    </source>
</evidence>
<proteinExistence type="predicted"/>
<protein>
    <submittedName>
        <fullName evidence="3">Methylmalonyl-CoA mutase</fullName>
        <ecNumber evidence="3">5.4.99.2</ecNumber>
    </submittedName>
</protein>
<dbReference type="Gene3D" id="3.20.20.240">
    <property type="entry name" value="Methylmalonyl-CoA mutase"/>
    <property type="match status" value="1"/>
</dbReference>
<dbReference type="EMBL" id="JAUSUK010000001">
    <property type="protein sequence ID" value="MDQ0324624.1"/>
    <property type="molecule type" value="Genomic_DNA"/>
</dbReference>
<feature type="domain" description="Methylmalonyl-CoA mutase alpha/beta chain catalytic" evidence="2">
    <location>
        <begin position="228"/>
        <end position="470"/>
    </location>
</feature>